<dbReference type="EMBL" id="CAJNOK010061080">
    <property type="protein sequence ID" value="CAF1637160.1"/>
    <property type="molecule type" value="Genomic_DNA"/>
</dbReference>
<feature type="non-terminal residue" evidence="2">
    <location>
        <position position="16"/>
    </location>
</feature>
<evidence type="ECO:0000313" key="3">
    <source>
        <dbReference type="Proteomes" id="UP000682733"/>
    </source>
</evidence>
<protein>
    <submittedName>
        <fullName evidence="2">Uncharacterized protein</fullName>
    </submittedName>
</protein>
<accession>A0A8S2X002</accession>
<dbReference type="Proteomes" id="UP000677228">
    <property type="component" value="Unassembled WGS sequence"/>
</dbReference>
<name>A0A8S2X002_9BILA</name>
<comment type="caution">
    <text evidence="2">The sequence shown here is derived from an EMBL/GenBank/DDBJ whole genome shotgun (WGS) entry which is preliminary data.</text>
</comment>
<proteinExistence type="predicted"/>
<dbReference type="Proteomes" id="UP000682733">
    <property type="component" value="Unassembled WGS sequence"/>
</dbReference>
<evidence type="ECO:0000313" key="1">
    <source>
        <dbReference type="EMBL" id="CAF1637160.1"/>
    </source>
</evidence>
<dbReference type="EMBL" id="CAJOBA010087464">
    <property type="protein sequence ID" value="CAF4469750.1"/>
    <property type="molecule type" value="Genomic_DNA"/>
</dbReference>
<dbReference type="AlphaFoldDB" id="A0A8S2X002"/>
<reference evidence="2" key="1">
    <citation type="submission" date="2021-02" db="EMBL/GenBank/DDBJ databases">
        <authorList>
            <person name="Nowell W R."/>
        </authorList>
    </citation>
    <scope>NUCLEOTIDE SEQUENCE</scope>
</reference>
<evidence type="ECO:0000313" key="2">
    <source>
        <dbReference type="EMBL" id="CAF4469750.1"/>
    </source>
</evidence>
<organism evidence="2 3">
    <name type="scientific">Didymodactylos carnosus</name>
    <dbReference type="NCBI Taxonomy" id="1234261"/>
    <lineage>
        <taxon>Eukaryota</taxon>
        <taxon>Metazoa</taxon>
        <taxon>Spiralia</taxon>
        <taxon>Gnathifera</taxon>
        <taxon>Rotifera</taxon>
        <taxon>Eurotatoria</taxon>
        <taxon>Bdelloidea</taxon>
        <taxon>Philodinida</taxon>
        <taxon>Philodinidae</taxon>
        <taxon>Didymodactylos</taxon>
    </lineage>
</organism>
<gene>
    <name evidence="1" type="ORF">OVA965_LOCUS44076</name>
    <name evidence="2" type="ORF">TMI583_LOCUS46638</name>
</gene>
<sequence length="16" mass="1950">MKNSHSERIELFFTNP</sequence>